<evidence type="ECO:0000256" key="3">
    <source>
        <dbReference type="ARBA" id="ARBA00022942"/>
    </source>
</evidence>
<dbReference type="Pfam" id="PF01851">
    <property type="entry name" value="PC_rep"/>
    <property type="match status" value="3"/>
</dbReference>
<feature type="compositionally biased region" description="Low complexity" evidence="5">
    <location>
        <begin position="668"/>
        <end position="694"/>
    </location>
</feature>
<evidence type="ECO:0000259" key="6">
    <source>
        <dbReference type="Pfam" id="PF17781"/>
    </source>
</evidence>
<evidence type="ECO:0000256" key="2">
    <source>
        <dbReference type="ARBA" id="ARBA00022737"/>
    </source>
</evidence>
<keyword evidence="9" id="KW-1185">Reference proteome</keyword>
<feature type="compositionally biased region" description="Basic and acidic residues" evidence="5">
    <location>
        <begin position="652"/>
        <end position="665"/>
    </location>
</feature>
<comment type="caution">
    <text evidence="8">The sequence shown here is derived from an EMBL/GenBank/DDBJ whole genome shotgun (WGS) entry which is preliminary data.</text>
</comment>
<dbReference type="GO" id="GO:0005634">
    <property type="term" value="C:nucleus"/>
    <property type="evidence" value="ECO:0007669"/>
    <property type="project" value="TreeGrafter"/>
</dbReference>
<feature type="domain" description="RPN1 N-terminal" evidence="6">
    <location>
        <begin position="58"/>
        <end position="360"/>
    </location>
</feature>
<organism evidence="8 9">
    <name type="scientific">Mycoemilia scoparia</name>
    <dbReference type="NCBI Taxonomy" id="417184"/>
    <lineage>
        <taxon>Eukaryota</taxon>
        <taxon>Fungi</taxon>
        <taxon>Fungi incertae sedis</taxon>
        <taxon>Zoopagomycota</taxon>
        <taxon>Kickxellomycotina</taxon>
        <taxon>Kickxellomycetes</taxon>
        <taxon>Kickxellales</taxon>
        <taxon>Kickxellaceae</taxon>
        <taxon>Mycoemilia</taxon>
    </lineage>
</organism>
<dbReference type="OrthoDB" id="10252509at2759"/>
<evidence type="ECO:0000313" key="8">
    <source>
        <dbReference type="EMBL" id="KAJ1917775.1"/>
    </source>
</evidence>
<dbReference type="InterPro" id="IPR041433">
    <property type="entry name" value="RPN1_C"/>
</dbReference>
<feature type="region of interest" description="Disordered" evidence="5">
    <location>
        <begin position="652"/>
        <end position="706"/>
    </location>
</feature>
<reference evidence="8" key="1">
    <citation type="submission" date="2022-07" db="EMBL/GenBank/DDBJ databases">
        <title>Phylogenomic reconstructions and comparative analyses of Kickxellomycotina fungi.</title>
        <authorList>
            <person name="Reynolds N.K."/>
            <person name="Stajich J.E."/>
            <person name="Barry K."/>
            <person name="Grigoriev I.V."/>
            <person name="Crous P."/>
            <person name="Smith M.E."/>
        </authorList>
    </citation>
    <scope>NUCLEOTIDE SEQUENCE</scope>
    <source>
        <strain evidence="8">NBRC 100468</strain>
    </source>
</reference>
<proteinExistence type="inferred from homology"/>
<dbReference type="GO" id="GO:0034515">
    <property type="term" value="C:proteasome storage granule"/>
    <property type="evidence" value="ECO:0007669"/>
    <property type="project" value="TreeGrafter"/>
</dbReference>
<dbReference type="InterPro" id="IPR002015">
    <property type="entry name" value="Proteasome/cyclosome_rpt"/>
</dbReference>
<dbReference type="SUPFAM" id="SSF48371">
    <property type="entry name" value="ARM repeat"/>
    <property type="match status" value="1"/>
</dbReference>
<accession>A0A9W8DNE9</accession>
<dbReference type="GO" id="GO:0042176">
    <property type="term" value="P:regulation of protein catabolic process"/>
    <property type="evidence" value="ECO:0007669"/>
    <property type="project" value="InterPro"/>
</dbReference>
<dbReference type="PANTHER" id="PTHR10943">
    <property type="entry name" value="26S PROTEASOME NON-ATPASE REGULATORY SUBUNIT"/>
    <property type="match status" value="1"/>
</dbReference>
<feature type="region of interest" description="Disordered" evidence="5">
    <location>
        <begin position="1"/>
        <end position="28"/>
    </location>
</feature>
<dbReference type="InterPro" id="IPR016024">
    <property type="entry name" value="ARM-type_fold"/>
</dbReference>
<protein>
    <recommendedName>
        <fullName evidence="4">26S proteasome regulatory subunit RPN1</fullName>
    </recommendedName>
</protein>
<evidence type="ECO:0000259" key="7">
    <source>
        <dbReference type="Pfam" id="PF18051"/>
    </source>
</evidence>
<dbReference type="InterPro" id="IPR011989">
    <property type="entry name" value="ARM-like"/>
</dbReference>
<evidence type="ECO:0000256" key="1">
    <source>
        <dbReference type="ARBA" id="ARBA00005460"/>
    </source>
</evidence>
<comment type="similarity">
    <text evidence="1 4">Belongs to the proteasome subunit S2 family.</text>
</comment>
<feature type="domain" description="26S proteasome non-ATPase regulatory subunit RPN1 C-terminal" evidence="7">
    <location>
        <begin position="921"/>
        <end position="973"/>
    </location>
</feature>
<dbReference type="InterPro" id="IPR016643">
    <property type="entry name" value="26S_Psome_Rpn1"/>
</dbReference>
<keyword evidence="2" id="KW-0677">Repeat</keyword>
<dbReference type="EMBL" id="JANBPU010000062">
    <property type="protein sequence ID" value="KAJ1917775.1"/>
    <property type="molecule type" value="Genomic_DNA"/>
</dbReference>
<evidence type="ECO:0000256" key="5">
    <source>
        <dbReference type="SAM" id="MobiDB-lite"/>
    </source>
</evidence>
<evidence type="ECO:0000256" key="4">
    <source>
        <dbReference type="PIRNR" id="PIRNR015965"/>
    </source>
</evidence>
<dbReference type="Gene3D" id="1.25.10.10">
    <property type="entry name" value="Leucine-rich Repeat Variant"/>
    <property type="match status" value="1"/>
</dbReference>
<dbReference type="PIRSF" id="PIRSF015965">
    <property type="entry name" value="26S_Psome_Rpn1"/>
    <property type="match status" value="1"/>
</dbReference>
<evidence type="ECO:0000313" key="9">
    <source>
        <dbReference type="Proteomes" id="UP001150538"/>
    </source>
</evidence>
<comment type="function">
    <text evidence="4">Acts as a regulatory subunit of the 26 proteasome which is involved in the ATP-dependent degradation of ubiquitinated proteins.</text>
</comment>
<sequence length="977" mass="107056">MADKAPSETKGKVDSNAKNDTLDNKKKKEEIDLTEDDIKVIQDLERIVGSITKEVESGNSDLPSLKELKKILLISESSMAEVTKYLKFLKPHYDTLSRLLKTTSNDSNRYALADILSFIGMIYGRDKSDALSYRLLANEKLGGKTQAIIDSIGEYGHEYARHLCVEIKKSHTENLEKEDDAEYMVVEDSIDNTKLIDLAKVIAQFFFQKGPELDAIDLLMDVECINDIPNYITTDIYERVCKYMLSCSQAVSLEDSRELLEATYDIYTKFGSSIERIPISLKLNDHDKIVKDFNDCKNDTERKQVAFLLCRQRFDISQIETDNEVVNDCLRGANISSYFLEVAKHLQILEPKKPSDIYKSNNDPVIPVSSSKDHLSNVFVSAFVNAGFKEDALGLTKDKVKNQSWLAAKGKNTISSTASLGMVLMWSNPEISADILGELLSSEHKNIRAGAALALGISNAGTLHEADLTKALLSDIVEDPSIGDSSDTQAKQTSILSLGIAYAKTNDEEVTNYLLPFLKTAKKSIKTTAFTSLALGFVHLGSGNAEIISTLLDLLSDLRAEDASQTLVRFTVLGLALVVLGRRDVIIYDSKSNNEDDKVADSEGLYVNISNIKEPLKGQVKVLVMACSLAGSGEVLAIQKLLRYINYSESVSENKEPTEAEKDNAAKPSTAAAGTSGEASAAAATGGAPLPGSTSGTKDRSKHQTSQGDLSQCFAVLGVALVSLGEDIGTQMVLRMFDHIMQYGNPLVRRTVPLAIGLVCTSNPKPAVIDVLSKYSHDSDINIAMSAIFAMGLIGAGTNHARLAQLIRQLFSYHHNSKAALFTARIALGMLHMGKGTITINPLHHERFLLSQTAIAGLLVSVLTYTNINDIIFSDADYLLYFMSLAMWPRYLVTVKEDKENNGELVLQRVDVQVGEAVDVVGKAGKHKTIKGFQSHQTPVILAQAERAEIATDEYIPCTKVLEGPVIVYKNPEHSKK</sequence>
<dbReference type="Pfam" id="PF18051">
    <property type="entry name" value="RPN1_C"/>
    <property type="match status" value="1"/>
</dbReference>
<gene>
    <name evidence="8" type="primary">RPN1</name>
    <name evidence="8" type="ORF">H4219_003029</name>
</gene>
<dbReference type="Pfam" id="PF17781">
    <property type="entry name" value="RPN1_RPN2_N"/>
    <property type="match status" value="1"/>
</dbReference>
<dbReference type="GO" id="GO:0008540">
    <property type="term" value="C:proteasome regulatory particle, base subcomplex"/>
    <property type="evidence" value="ECO:0007669"/>
    <property type="project" value="UniProtKB-UniRule"/>
</dbReference>
<dbReference type="Proteomes" id="UP001150538">
    <property type="component" value="Unassembled WGS sequence"/>
</dbReference>
<dbReference type="AlphaFoldDB" id="A0A9W8DNE9"/>
<dbReference type="InterPro" id="IPR040892">
    <property type="entry name" value="RPN1_N"/>
</dbReference>
<dbReference type="GO" id="GO:0043161">
    <property type="term" value="P:proteasome-mediated ubiquitin-dependent protein catabolic process"/>
    <property type="evidence" value="ECO:0007669"/>
    <property type="project" value="TreeGrafter"/>
</dbReference>
<dbReference type="GO" id="GO:0030234">
    <property type="term" value="F:enzyme regulator activity"/>
    <property type="evidence" value="ECO:0007669"/>
    <property type="project" value="UniProtKB-UniRule"/>
</dbReference>
<name>A0A9W8DNE9_9FUNG</name>
<dbReference type="PANTHER" id="PTHR10943:SF1">
    <property type="entry name" value="26S PROTEASOME NON-ATPASE REGULATORY SUBUNIT 2"/>
    <property type="match status" value="1"/>
</dbReference>
<keyword evidence="3 4" id="KW-0647">Proteasome</keyword>